<protein>
    <submittedName>
        <fullName evidence="3">Alpha/beta hydrolase</fullName>
    </submittedName>
</protein>
<dbReference type="Proteomes" id="UP000279909">
    <property type="component" value="Unassembled WGS sequence"/>
</dbReference>
<organism evidence="3 4">
    <name type="scientific">Lysinibacillus halotolerans</name>
    <dbReference type="NCBI Taxonomy" id="1368476"/>
    <lineage>
        <taxon>Bacteria</taxon>
        <taxon>Bacillati</taxon>
        <taxon>Bacillota</taxon>
        <taxon>Bacilli</taxon>
        <taxon>Bacillales</taxon>
        <taxon>Bacillaceae</taxon>
        <taxon>Lysinibacillus</taxon>
    </lineage>
</organism>
<dbReference type="GO" id="GO:0016787">
    <property type="term" value="F:hydrolase activity"/>
    <property type="evidence" value="ECO:0007669"/>
    <property type="project" value="UniProtKB-KW"/>
</dbReference>
<keyword evidence="1 3" id="KW-0378">Hydrolase</keyword>
<evidence type="ECO:0000313" key="3">
    <source>
        <dbReference type="EMBL" id="RNC98053.1"/>
    </source>
</evidence>
<dbReference type="OrthoDB" id="9796770at2"/>
<keyword evidence="4" id="KW-1185">Reference proteome</keyword>
<dbReference type="AlphaFoldDB" id="A0A3M8H6P7"/>
<name>A0A3M8H6P7_9BACI</name>
<sequence length="277" mass="31520">MWEKHVIETSRGQFELFKKGEGEPLCVTHLYSEFNQNGNLFANSFSHKYSVYLINLTGCGNSTEGKGNDKYSMDASVKDLEAIRESLGFQVWSFAGHSTGGMLGLKYAIQSQASLKRIVVGGLCASADYMRHPGSIYCVENPNNKRLREIFAVLKDPKATIDERKTVSKEWTMMSLYNKAAYDEMITRPNSGKTVSKRLDYYSNKELPNYDLKPLLSFIKVPTYIYAGFYDVQCPYEFGVEAAELVKTSTFKVFHQSNHYPFIEEEEGFKHFVDSIV</sequence>
<feature type="domain" description="AB hydrolase-1" evidence="2">
    <location>
        <begin position="41"/>
        <end position="265"/>
    </location>
</feature>
<evidence type="ECO:0000313" key="4">
    <source>
        <dbReference type="Proteomes" id="UP000279909"/>
    </source>
</evidence>
<dbReference type="Gene3D" id="3.40.50.1820">
    <property type="entry name" value="alpha/beta hydrolase"/>
    <property type="match status" value="1"/>
</dbReference>
<evidence type="ECO:0000256" key="1">
    <source>
        <dbReference type="ARBA" id="ARBA00022801"/>
    </source>
</evidence>
<evidence type="ECO:0000259" key="2">
    <source>
        <dbReference type="Pfam" id="PF00561"/>
    </source>
</evidence>
<dbReference type="PANTHER" id="PTHR43798">
    <property type="entry name" value="MONOACYLGLYCEROL LIPASE"/>
    <property type="match status" value="1"/>
</dbReference>
<dbReference type="SUPFAM" id="SSF53474">
    <property type="entry name" value="alpha/beta-Hydrolases"/>
    <property type="match status" value="1"/>
</dbReference>
<dbReference type="GO" id="GO:0016020">
    <property type="term" value="C:membrane"/>
    <property type="evidence" value="ECO:0007669"/>
    <property type="project" value="TreeGrafter"/>
</dbReference>
<dbReference type="InterPro" id="IPR029058">
    <property type="entry name" value="AB_hydrolase_fold"/>
</dbReference>
<dbReference type="EMBL" id="RHLQ01000032">
    <property type="protein sequence ID" value="RNC98053.1"/>
    <property type="molecule type" value="Genomic_DNA"/>
</dbReference>
<proteinExistence type="predicted"/>
<reference evidence="3 4" key="1">
    <citation type="journal article" date="2014" name="Int. J. Syst. Evol. Microbiol.">
        <title>Lysinibacillus halotolerans sp. nov., isolated from saline-alkaline soil.</title>
        <authorList>
            <person name="Kong D."/>
            <person name="Wang Y."/>
            <person name="Zhao B."/>
            <person name="Li Y."/>
            <person name="Song J."/>
            <person name="Zhai Y."/>
            <person name="Zhang C."/>
            <person name="Wang H."/>
            <person name="Chen X."/>
            <person name="Zhao B."/>
            <person name="Ruan Z."/>
        </authorList>
    </citation>
    <scope>NUCLEOTIDE SEQUENCE [LARGE SCALE GENOMIC DNA]</scope>
    <source>
        <strain evidence="3 4">MCCC 1A12703</strain>
    </source>
</reference>
<dbReference type="InterPro" id="IPR050266">
    <property type="entry name" value="AB_hydrolase_sf"/>
</dbReference>
<dbReference type="InterPro" id="IPR000073">
    <property type="entry name" value="AB_hydrolase_1"/>
</dbReference>
<dbReference type="Pfam" id="PF00561">
    <property type="entry name" value="Abhydrolase_1"/>
    <property type="match status" value="1"/>
</dbReference>
<dbReference type="Gene3D" id="6.10.140.700">
    <property type="match status" value="1"/>
</dbReference>
<accession>A0A3M8H6P7</accession>
<dbReference type="RefSeq" id="WP_122972671.1">
    <property type="nucleotide sequence ID" value="NZ_RHLQ01000032.1"/>
</dbReference>
<comment type="caution">
    <text evidence="3">The sequence shown here is derived from an EMBL/GenBank/DDBJ whole genome shotgun (WGS) entry which is preliminary data.</text>
</comment>
<dbReference type="PANTHER" id="PTHR43798:SF31">
    <property type="entry name" value="AB HYDROLASE SUPERFAMILY PROTEIN YCLE"/>
    <property type="match status" value="1"/>
</dbReference>
<gene>
    <name evidence="3" type="ORF">EC501_12680</name>
</gene>